<sequence>MKFPVFNCLVLIALIFLSSCAANRFTEEGKASYYSDKLAGRKMANGEKYRPGKLTAAHKTLPFGTKVKVTNPKTNRSVKVTITDRGPFAPGRVIDLSRKAARKLDIIDAGVAPVKLKATRRKK</sequence>
<dbReference type="EMBL" id="VTWT01000003">
    <property type="protein sequence ID" value="KAA9340073.1"/>
    <property type="molecule type" value="Genomic_DNA"/>
</dbReference>
<keyword evidence="2 3" id="KW-0961">Cell wall biogenesis/degradation</keyword>
<dbReference type="InterPro" id="IPR034718">
    <property type="entry name" value="RlpA"/>
</dbReference>
<evidence type="ECO:0000259" key="6">
    <source>
        <dbReference type="Pfam" id="PF03330"/>
    </source>
</evidence>
<evidence type="ECO:0000256" key="4">
    <source>
        <dbReference type="RuleBase" id="RU003495"/>
    </source>
</evidence>
<dbReference type="InterPro" id="IPR036908">
    <property type="entry name" value="RlpA-like_sf"/>
</dbReference>
<dbReference type="NCBIfam" id="TIGR00413">
    <property type="entry name" value="rlpA"/>
    <property type="match status" value="1"/>
</dbReference>
<feature type="signal peptide" evidence="5">
    <location>
        <begin position="1"/>
        <end position="21"/>
    </location>
</feature>
<dbReference type="InterPro" id="IPR009009">
    <property type="entry name" value="RlpA-like_DPBB"/>
</dbReference>
<dbReference type="GO" id="GO:0008932">
    <property type="term" value="F:lytic endotransglycosylase activity"/>
    <property type="evidence" value="ECO:0007669"/>
    <property type="project" value="UniProtKB-UniRule"/>
</dbReference>
<keyword evidence="8" id="KW-1185">Reference proteome</keyword>
<dbReference type="GO" id="GO:0005886">
    <property type="term" value="C:plasma membrane"/>
    <property type="evidence" value="ECO:0007669"/>
    <property type="project" value="UniProtKB-SubCell"/>
</dbReference>
<keyword evidence="3" id="KW-1003">Cell membrane</keyword>
<evidence type="ECO:0000256" key="3">
    <source>
        <dbReference type="HAMAP-Rule" id="MF_02071"/>
    </source>
</evidence>
<feature type="chain" id="PRO_5029060891" description="Probable endolytic peptidoglycan transglycosylase RlpA" evidence="5">
    <location>
        <begin position="22"/>
        <end position="123"/>
    </location>
</feature>
<evidence type="ECO:0000256" key="1">
    <source>
        <dbReference type="ARBA" id="ARBA00023239"/>
    </source>
</evidence>
<organism evidence="7 8">
    <name type="scientific">Adhaeribacter soli</name>
    <dbReference type="NCBI Taxonomy" id="2607655"/>
    <lineage>
        <taxon>Bacteria</taxon>
        <taxon>Pseudomonadati</taxon>
        <taxon>Bacteroidota</taxon>
        <taxon>Cytophagia</taxon>
        <taxon>Cytophagales</taxon>
        <taxon>Hymenobacteraceae</taxon>
        <taxon>Adhaeribacter</taxon>
    </lineage>
</organism>
<accession>A0A5N1J660</accession>
<keyword evidence="3" id="KW-0564">Palmitate</keyword>
<keyword evidence="1 3" id="KW-0456">Lyase</keyword>
<evidence type="ECO:0000256" key="2">
    <source>
        <dbReference type="ARBA" id="ARBA00023316"/>
    </source>
</evidence>
<dbReference type="PANTHER" id="PTHR34183">
    <property type="entry name" value="ENDOLYTIC PEPTIDOGLYCAN TRANSGLYCOSYLASE RLPA"/>
    <property type="match status" value="1"/>
</dbReference>
<dbReference type="PROSITE" id="PS51257">
    <property type="entry name" value="PROKAR_LIPOPROTEIN"/>
    <property type="match status" value="1"/>
</dbReference>
<evidence type="ECO:0000313" key="7">
    <source>
        <dbReference type="EMBL" id="KAA9340073.1"/>
    </source>
</evidence>
<dbReference type="GO" id="GO:0071555">
    <property type="term" value="P:cell wall organization"/>
    <property type="evidence" value="ECO:0007669"/>
    <property type="project" value="UniProtKB-KW"/>
</dbReference>
<dbReference type="EC" id="4.2.2.-" evidence="3"/>
<dbReference type="HAMAP" id="MF_02071">
    <property type="entry name" value="RlpA"/>
    <property type="match status" value="1"/>
</dbReference>
<protein>
    <recommendedName>
        <fullName evidence="3">Probable endolytic peptidoglycan transglycosylase RlpA</fullName>
        <ecNumber evidence="3">4.2.2.-</ecNumber>
    </recommendedName>
</protein>
<dbReference type="CDD" id="cd22268">
    <property type="entry name" value="DPBB_RlpA-like"/>
    <property type="match status" value="1"/>
</dbReference>
<comment type="similarity">
    <text evidence="3 4">Belongs to the RlpA family.</text>
</comment>
<proteinExistence type="inferred from homology"/>
<dbReference type="Proteomes" id="UP000326570">
    <property type="component" value="Unassembled WGS sequence"/>
</dbReference>
<keyword evidence="5" id="KW-0732">Signal</keyword>
<dbReference type="SUPFAM" id="SSF50685">
    <property type="entry name" value="Barwin-like endoglucanases"/>
    <property type="match status" value="1"/>
</dbReference>
<dbReference type="PANTHER" id="PTHR34183:SF8">
    <property type="entry name" value="ENDOLYTIC PEPTIDOGLYCAN TRANSGLYCOSYLASE RLPA-RELATED"/>
    <property type="match status" value="1"/>
</dbReference>
<evidence type="ECO:0000313" key="8">
    <source>
        <dbReference type="Proteomes" id="UP000326570"/>
    </source>
</evidence>
<comment type="function">
    <text evidence="3">Lytic transglycosylase with a strong preference for naked glycan strands that lack stem peptides.</text>
</comment>
<evidence type="ECO:0000256" key="5">
    <source>
        <dbReference type="SAM" id="SignalP"/>
    </source>
</evidence>
<reference evidence="7 8" key="1">
    <citation type="submission" date="2019-09" db="EMBL/GenBank/DDBJ databases">
        <title>Genome sequence of Adhaeribacter sp. M2.</title>
        <authorList>
            <person name="Srinivasan S."/>
        </authorList>
    </citation>
    <scope>NUCLEOTIDE SEQUENCE [LARGE SCALE GENOMIC DNA]</scope>
    <source>
        <strain evidence="7 8">M2</strain>
    </source>
</reference>
<keyword evidence="3" id="KW-0472">Membrane</keyword>
<dbReference type="Pfam" id="PF03330">
    <property type="entry name" value="DPBB_1"/>
    <property type="match status" value="1"/>
</dbReference>
<keyword evidence="3" id="KW-0449">Lipoprotein</keyword>
<dbReference type="GO" id="GO:0000270">
    <property type="term" value="P:peptidoglycan metabolic process"/>
    <property type="evidence" value="ECO:0007669"/>
    <property type="project" value="UniProtKB-UniRule"/>
</dbReference>
<feature type="domain" description="RlpA-like protein double-psi beta-barrel" evidence="6">
    <location>
        <begin position="27"/>
        <end position="115"/>
    </location>
</feature>
<dbReference type="Gene3D" id="2.40.40.10">
    <property type="entry name" value="RlpA-like domain"/>
    <property type="match status" value="1"/>
</dbReference>
<comment type="subcellular location">
    <subcellularLocation>
        <location evidence="3">Cell membrane</location>
        <topology evidence="3">Lipid-anchor</topology>
    </subcellularLocation>
</comment>
<gene>
    <name evidence="3" type="primary">rlpA</name>
    <name evidence="7" type="ORF">F0P94_06910</name>
</gene>
<dbReference type="InterPro" id="IPR012997">
    <property type="entry name" value="RplA"/>
</dbReference>
<comment type="caution">
    <text evidence="7">The sequence shown here is derived from an EMBL/GenBank/DDBJ whole genome shotgun (WGS) entry which is preliminary data.</text>
</comment>
<dbReference type="RefSeq" id="WP_150903145.1">
    <property type="nucleotide sequence ID" value="NZ_VTWT01000003.1"/>
</dbReference>
<dbReference type="AlphaFoldDB" id="A0A5N1J660"/>
<name>A0A5N1J660_9BACT</name>